<name>A0A834WET5_9FABA</name>
<keyword evidence="3" id="KW-1185">Reference proteome</keyword>
<reference evidence="2" key="1">
    <citation type="submission" date="2020-09" db="EMBL/GenBank/DDBJ databases">
        <title>Genome-Enabled Discovery of Anthraquinone Biosynthesis in Senna tora.</title>
        <authorList>
            <person name="Kang S.-H."/>
            <person name="Pandey R.P."/>
            <person name="Lee C.-M."/>
            <person name="Sim J.-S."/>
            <person name="Jeong J.-T."/>
            <person name="Choi B.-S."/>
            <person name="Jung M."/>
            <person name="Ginzburg D."/>
            <person name="Zhao K."/>
            <person name="Won S.Y."/>
            <person name="Oh T.-J."/>
            <person name="Yu Y."/>
            <person name="Kim N.-H."/>
            <person name="Lee O.R."/>
            <person name="Lee T.-H."/>
            <person name="Bashyal P."/>
            <person name="Kim T.-S."/>
            <person name="Lee W.-H."/>
            <person name="Kawkins C."/>
            <person name="Kim C.-K."/>
            <person name="Kim J.S."/>
            <person name="Ahn B.O."/>
            <person name="Rhee S.Y."/>
            <person name="Sohng J.K."/>
        </authorList>
    </citation>
    <scope>NUCLEOTIDE SEQUENCE</scope>
    <source>
        <tissue evidence="2">Leaf</tissue>
    </source>
</reference>
<feature type="compositionally biased region" description="Basic and acidic residues" evidence="1">
    <location>
        <begin position="177"/>
        <end position="188"/>
    </location>
</feature>
<evidence type="ECO:0000313" key="3">
    <source>
        <dbReference type="Proteomes" id="UP000634136"/>
    </source>
</evidence>
<accession>A0A834WET5</accession>
<evidence type="ECO:0000313" key="2">
    <source>
        <dbReference type="EMBL" id="KAF7820027.1"/>
    </source>
</evidence>
<feature type="compositionally biased region" description="Basic and acidic residues" evidence="1">
    <location>
        <begin position="235"/>
        <end position="271"/>
    </location>
</feature>
<dbReference type="Proteomes" id="UP000634136">
    <property type="component" value="Unassembled WGS sequence"/>
</dbReference>
<dbReference type="AlphaFoldDB" id="A0A834WET5"/>
<comment type="caution">
    <text evidence="2">The sequence shown here is derived from an EMBL/GenBank/DDBJ whole genome shotgun (WGS) entry which is preliminary data.</text>
</comment>
<dbReference type="EMBL" id="JAAIUW010000008">
    <property type="protein sequence ID" value="KAF7820027.1"/>
    <property type="molecule type" value="Genomic_DNA"/>
</dbReference>
<gene>
    <name evidence="2" type="ORF">G2W53_025482</name>
</gene>
<proteinExistence type="predicted"/>
<feature type="region of interest" description="Disordered" evidence="1">
    <location>
        <begin position="177"/>
        <end position="271"/>
    </location>
</feature>
<protein>
    <submittedName>
        <fullName evidence="2">Uncharacterized protein</fullName>
    </submittedName>
</protein>
<sequence length="271" mass="29633">MEFQPPLVKKPPVDLWERIEICGAHKGMTRPWSLVLSRNPFGRHSKGFVFLELPKEISTESLGTLTTHKNLFPLSSKPEANSLIWGTHEIDRRVVTPLFNQGSSWALFEFQEAINQDAIDAREALGALEILLVCPVGAVLERVGQIGSPERDATGDVDPLRLLVEIADERLVELGHVEEEGDDHGGGREEDEGQGVEEAVNGRHGFGDGELDLDDLLGPSGHVVFADGREEDGGEIGREGLEVGDEGRREGLEDGDDAGHVESRVEVEEPL</sequence>
<evidence type="ECO:0000256" key="1">
    <source>
        <dbReference type="SAM" id="MobiDB-lite"/>
    </source>
</evidence>
<organism evidence="2 3">
    <name type="scientific">Senna tora</name>
    <dbReference type="NCBI Taxonomy" id="362788"/>
    <lineage>
        <taxon>Eukaryota</taxon>
        <taxon>Viridiplantae</taxon>
        <taxon>Streptophyta</taxon>
        <taxon>Embryophyta</taxon>
        <taxon>Tracheophyta</taxon>
        <taxon>Spermatophyta</taxon>
        <taxon>Magnoliopsida</taxon>
        <taxon>eudicotyledons</taxon>
        <taxon>Gunneridae</taxon>
        <taxon>Pentapetalae</taxon>
        <taxon>rosids</taxon>
        <taxon>fabids</taxon>
        <taxon>Fabales</taxon>
        <taxon>Fabaceae</taxon>
        <taxon>Caesalpinioideae</taxon>
        <taxon>Cassia clade</taxon>
        <taxon>Senna</taxon>
    </lineage>
</organism>